<evidence type="ECO:0000256" key="2">
    <source>
        <dbReference type="ARBA" id="ARBA00023002"/>
    </source>
</evidence>
<dbReference type="InterPro" id="IPR050121">
    <property type="entry name" value="Cytochrome_P450_monoxygenase"/>
</dbReference>
<dbReference type="CDD" id="cd11069">
    <property type="entry name" value="CYP_FUM15-like"/>
    <property type="match status" value="1"/>
</dbReference>
<evidence type="ECO:0000256" key="1">
    <source>
        <dbReference type="ARBA" id="ARBA00010617"/>
    </source>
</evidence>
<evidence type="ECO:0000256" key="4">
    <source>
        <dbReference type="PIRSR" id="PIRSR602401-1"/>
    </source>
</evidence>
<evidence type="ECO:0000313" key="7">
    <source>
        <dbReference type="Proteomes" id="UP000596276"/>
    </source>
</evidence>
<dbReference type="GO" id="GO:0020037">
    <property type="term" value="F:heme binding"/>
    <property type="evidence" value="ECO:0007669"/>
    <property type="project" value="InterPro"/>
</dbReference>
<dbReference type="Gene3D" id="1.10.630.10">
    <property type="entry name" value="Cytochrome P450"/>
    <property type="match status" value="1"/>
</dbReference>
<dbReference type="FunFam" id="1.10.630.10:FF:000051">
    <property type="entry name" value="Cytochrome P450 monooxygenase (Fum15)"/>
    <property type="match status" value="1"/>
</dbReference>
<accession>A0A7U2MEA0</accession>
<dbReference type="GO" id="GO:0004497">
    <property type="term" value="F:monooxygenase activity"/>
    <property type="evidence" value="ECO:0007669"/>
    <property type="project" value="UniProtKB-KW"/>
</dbReference>
<keyword evidence="2" id="KW-0560">Oxidoreductase</keyword>
<evidence type="ECO:0000256" key="5">
    <source>
        <dbReference type="SAM" id="Phobius"/>
    </source>
</evidence>
<dbReference type="Proteomes" id="UP000596276">
    <property type="component" value="Chromosome 2"/>
</dbReference>
<dbReference type="VEuPathDB" id="FungiDB:F9C07_2977"/>
<feature type="binding site" description="axial binding residue" evidence="4">
    <location>
        <position position="492"/>
    </location>
    <ligand>
        <name>heme</name>
        <dbReference type="ChEBI" id="CHEBI:30413"/>
    </ligand>
    <ligandPart>
        <name>Fe</name>
        <dbReference type="ChEBI" id="CHEBI:18248"/>
    </ligandPart>
</feature>
<dbReference type="SUPFAM" id="SSF48264">
    <property type="entry name" value="Cytochrome P450"/>
    <property type="match status" value="1"/>
</dbReference>
<dbReference type="GO" id="GO:0016705">
    <property type="term" value="F:oxidoreductase activity, acting on paired donors, with incorporation or reduction of molecular oxygen"/>
    <property type="evidence" value="ECO:0007669"/>
    <property type="project" value="InterPro"/>
</dbReference>
<dbReference type="InterPro" id="IPR001128">
    <property type="entry name" value="Cyt_P450"/>
</dbReference>
<keyword evidence="3" id="KW-0503">Monooxygenase</keyword>
<proteinExistence type="inferred from homology"/>
<dbReference type="PANTHER" id="PTHR24305">
    <property type="entry name" value="CYTOCHROME P450"/>
    <property type="match status" value="1"/>
</dbReference>
<keyword evidence="4" id="KW-0479">Metal-binding</keyword>
<evidence type="ECO:0000256" key="3">
    <source>
        <dbReference type="ARBA" id="ARBA00023033"/>
    </source>
</evidence>
<name>A0A7U2MEA0_ASPFN</name>
<dbReference type="PRINTS" id="PR00463">
    <property type="entry name" value="EP450I"/>
</dbReference>
<dbReference type="PANTHER" id="PTHR24305:SF227">
    <property type="entry name" value="P450, PUTATIVE (EUROFUNG)-RELATED"/>
    <property type="match status" value="1"/>
</dbReference>
<dbReference type="EMBL" id="CP044622">
    <property type="protein sequence ID" value="QRD82104.1"/>
    <property type="molecule type" value="Genomic_DNA"/>
</dbReference>
<keyword evidence="5" id="KW-1133">Transmembrane helix</keyword>
<keyword evidence="4" id="KW-0408">Iron</keyword>
<organism evidence="6 7">
    <name type="scientific">Aspergillus flavus (strain ATCC 200026 / FGSC A1120 / IAM 13836 / NRRL 3357 / JCM 12722 / SRRC 167)</name>
    <dbReference type="NCBI Taxonomy" id="332952"/>
    <lineage>
        <taxon>Eukaryota</taxon>
        <taxon>Fungi</taxon>
        <taxon>Dikarya</taxon>
        <taxon>Ascomycota</taxon>
        <taxon>Pezizomycotina</taxon>
        <taxon>Eurotiomycetes</taxon>
        <taxon>Eurotiomycetidae</taxon>
        <taxon>Eurotiales</taxon>
        <taxon>Aspergillaceae</taxon>
        <taxon>Aspergillus</taxon>
        <taxon>Aspergillus subgen. Circumdati</taxon>
    </lineage>
</organism>
<dbReference type="PRINTS" id="PR00385">
    <property type="entry name" value="P450"/>
</dbReference>
<comment type="similarity">
    <text evidence="1">Belongs to the cytochrome P450 family.</text>
</comment>
<comment type="cofactor">
    <cofactor evidence="4">
        <name>heme</name>
        <dbReference type="ChEBI" id="CHEBI:30413"/>
    </cofactor>
</comment>
<evidence type="ECO:0000313" key="6">
    <source>
        <dbReference type="EMBL" id="QRD82104.1"/>
    </source>
</evidence>
<dbReference type="AlphaFoldDB" id="A0A7U2MEA0"/>
<dbReference type="GO" id="GO:0005506">
    <property type="term" value="F:iron ion binding"/>
    <property type="evidence" value="ECO:0007669"/>
    <property type="project" value="InterPro"/>
</dbReference>
<keyword evidence="5" id="KW-0472">Membrane</keyword>
<gene>
    <name evidence="6" type="ORF">F9C07_2977</name>
</gene>
<protein>
    <submittedName>
        <fullName evidence="6">Cytochrome protein</fullName>
    </submittedName>
</protein>
<sequence>MMGLPWATVYIVIAGYAIAKSTFGNFILLSILVSLLKVFYNWVLYPDFFTPIKKIPSPPVSLLFRSPILVAGRSWITGNSDTVFLEAPYEHMRKWLENVPNDGLIRYYVSINLERILPVGPRALKEILVTKSYDFPKPEFIRASLKRLAGEHGLLLVEGDDHKKSKKNLLPAFAYRHVKEMYPIFWSKSIEMVRVMDEDLRKKADPTDNVLRMGAYASRAALDIVGVAGMDHDFQSLRDPNNKLVRTYQNLMSEPPLYMKIIFLLTLLLGDPAVVHDLPLERNRSIERSSETIRDVARQMIRQKRAKWESGSSTAEDIDIVSVALRSGNFTEEELVDQMMTFLGAGHETTSTALQWCVYVLCKHPDVQTRLREEIRANLPPISTENPQPPAATDIDNLPYLNAVCNEVLRYHPSVPATIRCASRDTTIIGEPIPKGTLFLIAPEIIGKSKELWGPDADKFNPERWLGPGRANNGGADSNYANLTFLHGPRSCIGQGFAKAELACMVAVVVGKYHMELKNPNAPLEIRQQATVCPKDGVLAKFTNIEGW</sequence>
<dbReference type="InterPro" id="IPR036396">
    <property type="entry name" value="Cyt_P450_sf"/>
</dbReference>
<keyword evidence="7" id="KW-1185">Reference proteome</keyword>
<keyword evidence="4" id="KW-0349">Heme</keyword>
<feature type="transmembrane region" description="Helical" evidence="5">
    <location>
        <begin position="27"/>
        <end position="45"/>
    </location>
</feature>
<dbReference type="InterPro" id="IPR002401">
    <property type="entry name" value="Cyt_P450_E_grp-I"/>
</dbReference>
<dbReference type="VEuPathDB" id="FungiDB:AFLA_001477"/>
<dbReference type="Pfam" id="PF00067">
    <property type="entry name" value="p450"/>
    <property type="match status" value="1"/>
</dbReference>
<keyword evidence="5" id="KW-0812">Transmembrane</keyword>
<reference evidence="7" key="1">
    <citation type="journal article" date="2021" name="G3 (Bethesda)">
        <title>Chromosome assembled and annotated genome sequence of Aspergillus flavus NRRL 3357.</title>
        <authorList>
            <person name="Skerker J.M."/>
            <person name="Pianalto K.M."/>
            <person name="Mondo S.J."/>
            <person name="Yang K."/>
            <person name="Arkin A.P."/>
            <person name="Keller N.P."/>
            <person name="Grigoriev I.V."/>
            <person name="Louise Glass N.L."/>
        </authorList>
    </citation>
    <scope>NUCLEOTIDE SEQUENCE [LARGE SCALE GENOMIC DNA]</scope>
    <source>
        <strain evidence="7">ATCC 200026 / FGSC A1120 / IAM 13836 / NRRL 3357 / JCM 12722 / SRRC 167</strain>
    </source>
</reference>